<dbReference type="GO" id="GO:0003700">
    <property type="term" value="F:DNA-binding transcription factor activity"/>
    <property type="evidence" value="ECO:0007669"/>
    <property type="project" value="InterPro"/>
</dbReference>
<dbReference type="EMBL" id="FLUM01000001">
    <property type="protein sequence ID" value="SBV93246.1"/>
    <property type="molecule type" value="Genomic_DNA"/>
</dbReference>
<dbReference type="InterPro" id="IPR002481">
    <property type="entry name" value="FUR"/>
</dbReference>
<keyword evidence="6" id="KW-0804">Transcription</keyword>
<dbReference type="Gene3D" id="1.10.10.10">
    <property type="entry name" value="Winged helix-like DNA-binding domain superfamily/Winged helix DNA-binding domain"/>
    <property type="match status" value="1"/>
</dbReference>
<keyword evidence="7" id="KW-0479">Metal-binding</keyword>
<dbReference type="InterPro" id="IPR036390">
    <property type="entry name" value="WH_DNA-bd_sf"/>
</dbReference>
<evidence type="ECO:0000256" key="7">
    <source>
        <dbReference type="PIRSR" id="PIRSR602481-1"/>
    </source>
</evidence>
<dbReference type="Pfam" id="PF01475">
    <property type="entry name" value="FUR"/>
    <property type="match status" value="1"/>
</dbReference>
<feature type="binding site" evidence="7">
    <location>
        <position position="131"/>
    </location>
    <ligand>
        <name>Zn(2+)</name>
        <dbReference type="ChEBI" id="CHEBI:29105"/>
    </ligand>
</feature>
<comment type="cofactor">
    <cofactor evidence="7">
        <name>Zn(2+)</name>
        <dbReference type="ChEBI" id="CHEBI:29105"/>
    </cofactor>
    <text evidence="7">Binds 1 zinc ion per subunit.</text>
</comment>
<dbReference type="GO" id="GO:0008270">
    <property type="term" value="F:zinc ion binding"/>
    <property type="evidence" value="ECO:0007669"/>
    <property type="project" value="TreeGrafter"/>
</dbReference>
<reference evidence="8" key="1">
    <citation type="submission" date="2016-04" db="EMBL/GenBank/DDBJ databases">
        <authorList>
            <person name="Evans L.H."/>
            <person name="Alamgir A."/>
            <person name="Owens N."/>
            <person name="Weber N.D."/>
            <person name="Virtaneva K."/>
            <person name="Barbian K."/>
            <person name="Babar A."/>
            <person name="Rosenke K."/>
        </authorList>
    </citation>
    <scope>NUCLEOTIDE SEQUENCE</scope>
    <source>
        <strain evidence="8">86-1</strain>
    </source>
</reference>
<accession>A0A212J1A0</accession>
<dbReference type="AlphaFoldDB" id="A0A212J1A0"/>
<dbReference type="PANTHER" id="PTHR33202">
    <property type="entry name" value="ZINC UPTAKE REGULATION PROTEIN"/>
    <property type="match status" value="1"/>
</dbReference>
<feature type="binding site" evidence="7">
    <location>
        <position position="95"/>
    </location>
    <ligand>
        <name>Zn(2+)</name>
        <dbReference type="ChEBI" id="CHEBI:29105"/>
    </ligand>
</feature>
<evidence type="ECO:0000256" key="1">
    <source>
        <dbReference type="ARBA" id="ARBA00007957"/>
    </source>
</evidence>
<organism evidence="8">
    <name type="scientific">uncultured Dysgonomonas sp</name>
    <dbReference type="NCBI Taxonomy" id="206096"/>
    <lineage>
        <taxon>Bacteria</taxon>
        <taxon>Pseudomonadati</taxon>
        <taxon>Bacteroidota</taxon>
        <taxon>Bacteroidia</taxon>
        <taxon>Bacteroidales</taxon>
        <taxon>Dysgonomonadaceae</taxon>
        <taxon>Dysgonomonas</taxon>
        <taxon>environmental samples</taxon>
    </lineage>
</organism>
<sequence length="133" mass="15036">MNAEQILKLHNLKNTGCRKFIISELLNNDSALSENEIKKALPDLFDRVTFYRSLKTLEEKNIIHRIVLHDSTVKYALNNEALPKGEHAHFHCIKCDTVTCLETEIQAPVAMPKGFSIDSVDVLLEGTCPDCKK</sequence>
<dbReference type="PANTHER" id="PTHR33202:SF22">
    <property type="entry name" value="HYDROGEN PEROXIDE SENSITIVE REPRESSOR"/>
    <property type="match status" value="1"/>
</dbReference>
<dbReference type="GO" id="GO:1900376">
    <property type="term" value="P:regulation of secondary metabolite biosynthetic process"/>
    <property type="evidence" value="ECO:0007669"/>
    <property type="project" value="TreeGrafter"/>
</dbReference>
<dbReference type="InterPro" id="IPR043135">
    <property type="entry name" value="Fur_C"/>
</dbReference>
<evidence type="ECO:0000313" key="8">
    <source>
        <dbReference type="EMBL" id="SBV93246.1"/>
    </source>
</evidence>
<evidence type="ECO:0000256" key="5">
    <source>
        <dbReference type="ARBA" id="ARBA00023125"/>
    </source>
</evidence>
<proteinExistence type="inferred from homology"/>
<keyword evidence="2" id="KW-0678">Repressor</keyword>
<evidence type="ECO:0000256" key="6">
    <source>
        <dbReference type="ARBA" id="ARBA00023163"/>
    </source>
</evidence>
<comment type="similarity">
    <text evidence="1">Belongs to the Fur family.</text>
</comment>
<dbReference type="SUPFAM" id="SSF46785">
    <property type="entry name" value="Winged helix' DNA-binding domain"/>
    <property type="match status" value="1"/>
</dbReference>
<dbReference type="GO" id="GO:0000976">
    <property type="term" value="F:transcription cis-regulatory region binding"/>
    <property type="evidence" value="ECO:0007669"/>
    <property type="project" value="TreeGrafter"/>
</dbReference>
<keyword evidence="4" id="KW-0805">Transcription regulation</keyword>
<dbReference type="Gene3D" id="3.30.1490.190">
    <property type="match status" value="1"/>
</dbReference>
<evidence type="ECO:0000256" key="4">
    <source>
        <dbReference type="ARBA" id="ARBA00023015"/>
    </source>
</evidence>
<name>A0A212J1A0_9BACT</name>
<feature type="binding site" evidence="7">
    <location>
        <position position="128"/>
    </location>
    <ligand>
        <name>Zn(2+)</name>
        <dbReference type="ChEBI" id="CHEBI:29105"/>
    </ligand>
</feature>
<keyword evidence="3 7" id="KW-0862">Zinc</keyword>
<gene>
    <name evidence="8" type="ORF">KL86DYS1_10817</name>
</gene>
<dbReference type="GO" id="GO:0045892">
    <property type="term" value="P:negative regulation of DNA-templated transcription"/>
    <property type="evidence" value="ECO:0007669"/>
    <property type="project" value="TreeGrafter"/>
</dbReference>
<evidence type="ECO:0000256" key="2">
    <source>
        <dbReference type="ARBA" id="ARBA00022491"/>
    </source>
</evidence>
<evidence type="ECO:0000256" key="3">
    <source>
        <dbReference type="ARBA" id="ARBA00022833"/>
    </source>
</evidence>
<feature type="binding site" evidence="7">
    <location>
        <position position="92"/>
    </location>
    <ligand>
        <name>Zn(2+)</name>
        <dbReference type="ChEBI" id="CHEBI:29105"/>
    </ligand>
</feature>
<dbReference type="InterPro" id="IPR036388">
    <property type="entry name" value="WH-like_DNA-bd_sf"/>
</dbReference>
<keyword evidence="5" id="KW-0238">DNA-binding</keyword>
<protein>
    <submittedName>
        <fullName evidence="8">Uncharacterized protein</fullName>
    </submittedName>
</protein>
<dbReference type="RefSeq" id="WP_296938702.1">
    <property type="nucleotide sequence ID" value="NZ_LT599032.1"/>
</dbReference>